<dbReference type="InterPro" id="IPR002931">
    <property type="entry name" value="Transglutaminase-like"/>
</dbReference>
<dbReference type="Gene3D" id="3.10.620.30">
    <property type="match status" value="1"/>
</dbReference>
<organism evidence="2 3">
    <name type="scientific">Lysobacter yananisis</name>
    <dbReference type="NCBI Taxonomy" id="1003114"/>
    <lineage>
        <taxon>Bacteria</taxon>
        <taxon>Pseudomonadati</taxon>
        <taxon>Pseudomonadota</taxon>
        <taxon>Gammaproteobacteria</taxon>
        <taxon>Lysobacterales</taxon>
        <taxon>Lysobacteraceae</taxon>
        <taxon>Lysobacter</taxon>
    </lineage>
</organism>
<feature type="domain" description="Transglutaminase-like" evidence="1">
    <location>
        <begin position="379"/>
        <end position="441"/>
    </location>
</feature>
<evidence type="ECO:0000259" key="1">
    <source>
        <dbReference type="SMART" id="SM00460"/>
    </source>
</evidence>
<dbReference type="PANTHER" id="PTHR38339:SF1">
    <property type="entry name" value="TRANSGLUTAMINASE-LIKE DOMAIN-CONTAINING PROTEIN"/>
    <property type="match status" value="1"/>
</dbReference>
<accession>A0ABY9PE72</accession>
<proteinExistence type="predicted"/>
<gene>
    <name evidence="2" type="ORF">RDV84_10210</name>
</gene>
<dbReference type="RefSeq" id="WP_309153335.1">
    <property type="nucleotide sequence ID" value="NZ_CP133568.1"/>
</dbReference>
<sequence length="518" mass="58187">MDPVTDLLFIAPRARAIVSPGGRWRPCALAFGLIFALPALVLGLRVSVGPAQAQARAADEAAARELDAIVALIDAGRFDDARARIDAASQQPGVDERERAALAFQRERMRRIRLDFGLDRAEAEQKVRAQIPDLKREEFDAWDRQGLLESMTIDGDKRYFNRAPSNLFRLSAQALARRRPDAKPLSAGPMETLNDHQREVRDDALERGYGAPRRVRIVQSLTVKADAVPAGKTLRAWLPYPRDLPHQQEDIRFLASAPAAHKIAPASSLQRTVHFEQPAQAGKPTKFEVSYELTVFGQYRRIDPDKVAPAPDNGETRDYLGERPPHIVFTPALREFSRKVVGAEKNPYRIAQKLYAAVDAIPWAGAREYSTISNISDYALRAGHADCGQQTLLLMALLRLNGIPARWQSGWVYGDDGYTNMHDWAWLYLAPYGWLPVDVTTGRFESPDPQLAGFYLGGLDAYRVAYNDDYGRGFVPAKRFDRSETVDSQRGEVEWEGGNLYFDQWDYDYKAQVLTTKQ</sequence>
<dbReference type="InterPro" id="IPR038765">
    <property type="entry name" value="Papain-like_cys_pep_sf"/>
</dbReference>
<keyword evidence="3" id="KW-1185">Reference proteome</keyword>
<dbReference type="SMART" id="SM00460">
    <property type="entry name" value="TGc"/>
    <property type="match status" value="1"/>
</dbReference>
<name>A0ABY9PE72_9GAMM</name>
<evidence type="ECO:0000313" key="3">
    <source>
        <dbReference type="Proteomes" id="UP001229313"/>
    </source>
</evidence>
<dbReference type="SUPFAM" id="SSF54001">
    <property type="entry name" value="Cysteine proteinases"/>
    <property type="match status" value="1"/>
</dbReference>
<reference evidence="2 3" key="1">
    <citation type="submission" date="2023-08" db="EMBL/GenBank/DDBJ databases">
        <title>The whole genome sequence of Lysobacter yananisis.</title>
        <authorList>
            <person name="Sun H."/>
        </authorList>
    </citation>
    <scope>NUCLEOTIDE SEQUENCE [LARGE SCALE GENOMIC DNA]</scope>
    <source>
        <strain evidence="2 3">SNNU513</strain>
    </source>
</reference>
<dbReference type="EMBL" id="CP133568">
    <property type="protein sequence ID" value="WMT05191.1"/>
    <property type="molecule type" value="Genomic_DNA"/>
</dbReference>
<evidence type="ECO:0000313" key="2">
    <source>
        <dbReference type="EMBL" id="WMT05191.1"/>
    </source>
</evidence>
<dbReference type="Pfam" id="PF01841">
    <property type="entry name" value="Transglut_core"/>
    <property type="match status" value="1"/>
</dbReference>
<protein>
    <submittedName>
        <fullName evidence="2">Transglutaminase-like domain-containing protein</fullName>
    </submittedName>
</protein>
<dbReference type="PANTHER" id="PTHR38339">
    <property type="entry name" value="TRANSGLUTAMINASE DOMAIN PROTEIN"/>
    <property type="match status" value="1"/>
</dbReference>
<dbReference type="Proteomes" id="UP001229313">
    <property type="component" value="Chromosome"/>
</dbReference>